<dbReference type="InterPro" id="IPR036640">
    <property type="entry name" value="ABC1_TM_sf"/>
</dbReference>
<dbReference type="InterPro" id="IPR027417">
    <property type="entry name" value="P-loop_NTPase"/>
</dbReference>
<dbReference type="Gene3D" id="1.20.1560.10">
    <property type="entry name" value="ABC transporter type 1, transmembrane domain"/>
    <property type="match status" value="1"/>
</dbReference>
<dbReference type="SUPFAM" id="SSF52540">
    <property type="entry name" value="P-loop containing nucleoside triphosphate hydrolases"/>
    <property type="match status" value="1"/>
</dbReference>
<dbReference type="EMBL" id="QJPH01000518">
    <property type="protein sequence ID" value="PZN71561.1"/>
    <property type="molecule type" value="Genomic_DNA"/>
</dbReference>
<dbReference type="PROSITE" id="PS00211">
    <property type="entry name" value="ABC_TRANSPORTER_1"/>
    <property type="match status" value="1"/>
</dbReference>
<gene>
    <name evidence="10" type="ORF">DM484_26095</name>
</gene>
<dbReference type="GO" id="GO:0005524">
    <property type="term" value="F:ATP binding"/>
    <property type="evidence" value="ECO:0007669"/>
    <property type="project" value="UniProtKB-KW"/>
</dbReference>
<sequence length="594" mass="65097">MADSPSRYDWAYIRRIAFEHKGKLAKAHVIAILATLTSVPIPLFMPLLVDEVLLGHPGVCVRFLDSLTPPDWHGPQLYIFSVLGIALVLRMLSIWLGVWQTQQFTLVSKDITFRIRSALIRRLERISMAEYEGLGSGKVITHLVTDLETIDAFIGGAVSKLLVALLSIVGVAAILLWMHWQLALFILLLNPAVIYLTGVMGKRVKNLKQQENSAMGEFQQALSETLEAIHQIRAANREKHYLGRLLEQARAVRESAAAFSWKSDAASRLSFAIFLSGVELFRALAMFMVIYSGLSIGQMMAVFSYLWFMMAPVQEVLGIQYAFSSAKGALDRINQLLALKLEPRYPHKADPFAGKRTVGVVIEDLNFAYPNGSEVLRGISLDIQPGEKIGIVGASGGGKSTLVQALIGLYPPSSGMIYFDGVPMTDIGLDVVRENVATVLQHPALFNDTVRANLTLGREADDTALWQALAVAQLDDVVKSTPEGLDTLVGRSGMRLSGGQRQRLAIARMVLANPSVVVFDEATSALDSETEAKLHLALAKFLIGRTTLIVAHRLSAIRHADRVFVFEDGVISEQGAHEELMAQGGLYARLYGGH</sequence>
<feature type="domain" description="ABC transporter" evidence="8">
    <location>
        <begin position="360"/>
        <end position="593"/>
    </location>
</feature>
<feature type="transmembrane region" description="Helical" evidence="7">
    <location>
        <begin position="184"/>
        <end position="201"/>
    </location>
</feature>
<evidence type="ECO:0000256" key="5">
    <source>
        <dbReference type="ARBA" id="ARBA00022989"/>
    </source>
</evidence>
<dbReference type="GO" id="GO:0034040">
    <property type="term" value="F:ATPase-coupled lipid transmembrane transporter activity"/>
    <property type="evidence" value="ECO:0007669"/>
    <property type="project" value="TreeGrafter"/>
</dbReference>
<dbReference type="FunFam" id="3.40.50.300:FF:001492">
    <property type="entry name" value="ABC transporter ATP-binding protein/permease"/>
    <property type="match status" value="1"/>
</dbReference>
<evidence type="ECO:0000259" key="8">
    <source>
        <dbReference type="PROSITE" id="PS50893"/>
    </source>
</evidence>
<dbReference type="CDD" id="cd07346">
    <property type="entry name" value="ABC_6TM_exporters"/>
    <property type="match status" value="1"/>
</dbReference>
<dbReference type="PROSITE" id="PS50893">
    <property type="entry name" value="ABC_TRANSPORTER_2"/>
    <property type="match status" value="1"/>
</dbReference>
<proteinExistence type="predicted"/>
<dbReference type="SUPFAM" id="SSF90123">
    <property type="entry name" value="ABC transporter transmembrane region"/>
    <property type="match status" value="1"/>
</dbReference>
<keyword evidence="2 7" id="KW-0812">Transmembrane</keyword>
<evidence type="ECO:0000256" key="7">
    <source>
        <dbReference type="SAM" id="Phobius"/>
    </source>
</evidence>
<dbReference type="SMART" id="SM00382">
    <property type="entry name" value="AAA"/>
    <property type="match status" value="1"/>
</dbReference>
<dbReference type="InterPro" id="IPR003439">
    <property type="entry name" value="ABC_transporter-like_ATP-bd"/>
</dbReference>
<comment type="subcellular location">
    <subcellularLocation>
        <location evidence="1">Cell membrane</location>
        <topology evidence="1">Multi-pass membrane protein</topology>
    </subcellularLocation>
</comment>
<evidence type="ECO:0000313" key="11">
    <source>
        <dbReference type="Proteomes" id="UP000249396"/>
    </source>
</evidence>
<keyword evidence="4 10" id="KW-0067">ATP-binding</keyword>
<evidence type="ECO:0000256" key="2">
    <source>
        <dbReference type="ARBA" id="ARBA00022692"/>
    </source>
</evidence>
<evidence type="ECO:0000259" key="9">
    <source>
        <dbReference type="PROSITE" id="PS50929"/>
    </source>
</evidence>
<dbReference type="GO" id="GO:0005886">
    <property type="term" value="C:plasma membrane"/>
    <property type="evidence" value="ECO:0007669"/>
    <property type="project" value="UniProtKB-SubCell"/>
</dbReference>
<dbReference type="InterPro" id="IPR011527">
    <property type="entry name" value="ABC1_TM_dom"/>
</dbReference>
<dbReference type="PANTHER" id="PTHR24221">
    <property type="entry name" value="ATP-BINDING CASSETTE SUB-FAMILY B"/>
    <property type="match status" value="1"/>
</dbReference>
<dbReference type="InterPro" id="IPR017871">
    <property type="entry name" value="ABC_transporter-like_CS"/>
</dbReference>
<organism evidence="10 11">
    <name type="scientific">Candidatus Methylumidiphilus alinenensis</name>
    <dbReference type="NCBI Taxonomy" id="2202197"/>
    <lineage>
        <taxon>Bacteria</taxon>
        <taxon>Pseudomonadati</taxon>
        <taxon>Pseudomonadota</taxon>
        <taxon>Gammaproteobacteria</taxon>
        <taxon>Methylococcales</taxon>
        <taxon>Candidatus Methylumidiphilus</taxon>
    </lineage>
</organism>
<dbReference type="PANTHER" id="PTHR24221:SF233">
    <property type="entry name" value="ATP-BINDING_PERMEASE FUSION ABC TRANSPORTER-RELATED"/>
    <property type="match status" value="1"/>
</dbReference>
<evidence type="ECO:0000256" key="6">
    <source>
        <dbReference type="ARBA" id="ARBA00023136"/>
    </source>
</evidence>
<dbReference type="Gene3D" id="3.40.50.300">
    <property type="entry name" value="P-loop containing nucleotide triphosphate hydrolases"/>
    <property type="match status" value="1"/>
</dbReference>
<dbReference type="AlphaFoldDB" id="A0A2W4QH70"/>
<dbReference type="Pfam" id="PF00005">
    <property type="entry name" value="ABC_tran"/>
    <property type="match status" value="1"/>
</dbReference>
<dbReference type="GO" id="GO:0140359">
    <property type="term" value="F:ABC-type transporter activity"/>
    <property type="evidence" value="ECO:0007669"/>
    <property type="project" value="InterPro"/>
</dbReference>
<keyword evidence="5 7" id="KW-1133">Transmembrane helix</keyword>
<dbReference type="Pfam" id="PF00664">
    <property type="entry name" value="ABC_membrane"/>
    <property type="match status" value="1"/>
</dbReference>
<evidence type="ECO:0000256" key="3">
    <source>
        <dbReference type="ARBA" id="ARBA00022741"/>
    </source>
</evidence>
<dbReference type="InterPro" id="IPR003593">
    <property type="entry name" value="AAA+_ATPase"/>
</dbReference>
<evidence type="ECO:0000313" key="10">
    <source>
        <dbReference type="EMBL" id="PZN71561.1"/>
    </source>
</evidence>
<dbReference type="InterPro" id="IPR039421">
    <property type="entry name" value="Type_1_exporter"/>
</dbReference>
<comment type="caution">
    <text evidence="10">The sequence shown here is derived from an EMBL/GenBank/DDBJ whole genome shotgun (WGS) entry which is preliminary data.</text>
</comment>
<dbReference type="GO" id="GO:0016887">
    <property type="term" value="F:ATP hydrolysis activity"/>
    <property type="evidence" value="ECO:0007669"/>
    <property type="project" value="InterPro"/>
</dbReference>
<evidence type="ECO:0000256" key="4">
    <source>
        <dbReference type="ARBA" id="ARBA00022840"/>
    </source>
</evidence>
<accession>A0A2W4QH70</accession>
<reference evidence="10 11" key="1">
    <citation type="journal article" date="2018" name="Aquat. Microb. Ecol.">
        <title>Gammaproteobacterial methanotrophs dominate.</title>
        <authorList>
            <person name="Rissanen A.J."/>
            <person name="Saarenheimo J."/>
            <person name="Tiirola M."/>
            <person name="Peura S."/>
            <person name="Aalto S.L."/>
            <person name="Karvinen A."/>
            <person name="Nykanen H."/>
        </authorList>
    </citation>
    <scope>NUCLEOTIDE SEQUENCE [LARGE SCALE GENOMIC DNA]</scope>
    <source>
        <strain evidence="10">AMbin10</strain>
    </source>
</reference>
<dbReference type="Proteomes" id="UP000249396">
    <property type="component" value="Unassembled WGS sequence"/>
</dbReference>
<protein>
    <submittedName>
        <fullName evidence="10">ABC transporter ATP-binding protein</fullName>
    </submittedName>
</protein>
<feature type="transmembrane region" description="Helical" evidence="7">
    <location>
        <begin position="161"/>
        <end position="178"/>
    </location>
</feature>
<feature type="domain" description="ABC transmembrane type-1" evidence="9">
    <location>
        <begin position="29"/>
        <end position="325"/>
    </location>
</feature>
<feature type="transmembrane region" description="Helical" evidence="7">
    <location>
        <begin position="24"/>
        <end position="45"/>
    </location>
</feature>
<dbReference type="PROSITE" id="PS50929">
    <property type="entry name" value="ABC_TM1F"/>
    <property type="match status" value="1"/>
</dbReference>
<feature type="transmembrane region" description="Helical" evidence="7">
    <location>
        <begin position="77"/>
        <end position="99"/>
    </location>
</feature>
<keyword evidence="3" id="KW-0547">Nucleotide-binding</keyword>
<keyword evidence="6 7" id="KW-0472">Membrane</keyword>
<evidence type="ECO:0000256" key="1">
    <source>
        <dbReference type="ARBA" id="ARBA00004651"/>
    </source>
</evidence>
<name>A0A2W4QH70_9GAMM</name>